<dbReference type="SUPFAM" id="SSF53756">
    <property type="entry name" value="UDP-Glycosyltransferase/glycogen phosphorylase"/>
    <property type="match status" value="1"/>
</dbReference>
<dbReference type="RefSeq" id="WP_206556665.1">
    <property type="nucleotide sequence ID" value="NZ_JAFKDB010000008.1"/>
</dbReference>
<dbReference type="Gene3D" id="3.40.50.2000">
    <property type="entry name" value="Glycogen Phosphorylase B"/>
    <property type="match status" value="2"/>
</dbReference>
<dbReference type="PANTHER" id="PTHR12526:SF637">
    <property type="entry name" value="GLYCOSYLTRANSFERASE EPSF-RELATED"/>
    <property type="match status" value="1"/>
</dbReference>
<dbReference type="CDD" id="cd03811">
    <property type="entry name" value="GT4_GT28_WabH-like"/>
    <property type="match status" value="1"/>
</dbReference>
<keyword evidence="4" id="KW-1185">Reference proteome</keyword>
<dbReference type="Pfam" id="PF00534">
    <property type="entry name" value="Glycos_transf_1"/>
    <property type="match status" value="1"/>
</dbReference>
<evidence type="ECO:0000313" key="4">
    <source>
        <dbReference type="Proteomes" id="UP000664344"/>
    </source>
</evidence>
<accession>A0ABS3BAH4</accession>
<dbReference type="PANTHER" id="PTHR12526">
    <property type="entry name" value="GLYCOSYLTRANSFERASE"/>
    <property type="match status" value="1"/>
</dbReference>
<comment type="caution">
    <text evidence="3">The sequence shown here is derived from an EMBL/GenBank/DDBJ whole genome shotgun (WGS) entry which is preliminary data.</text>
</comment>
<name>A0ABS3BAH4_9GAMM</name>
<organism evidence="3 4">
    <name type="scientific">Marinobacter daepoensis</name>
    <dbReference type="NCBI Taxonomy" id="262077"/>
    <lineage>
        <taxon>Bacteria</taxon>
        <taxon>Pseudomonadati</taxon>
        <taxon>Pseudomonadota</taxon>
        <taxon>Gammaproteobacteria</taxon>
        <taxon>Pseudomonadales</taxon>
        <taxon>Marinobacteraceae</taxon>
        <taxon>Marinobacter</taxon>
    </lineage>
</organism>
<evidence type="ECO:0000259" key="1">
    <source>
        <dbReference type="Pfam" id="PF00534"/>
    </source>
</evidence>
<dbReference type="EMBL" id="JAFKDB010000008">
    <property type="protein sequence ID" value="MBN7768873.1"/>
    <property type="molecule type" value="Genomic_DNA"/>
</dbReference>
<sequence length="374" mass="40883">MKVLHLIDSGGLYGAEKMLLALARQQQRQGLSPTILSAGEPGMGDKPLEAEALRMGVSVKPWRMRPGFNLKGAREVLQWAQDNQFDLLHSHGYKFNVLMGLWPRALRRLPLITTLHGYVKAPRYTKSWLYELLDRRILPRMQQVVVVSDTMKGLIPQSLVASNSVSVIANGLATEVVLENSHAPVDQALNAFFSRHQKVVLGVGRLSREKGFDRLIHGFARIAQTDPSTGLLIVGEGAHRTVLEQLVSELNLEDKVFLPGYVANVSAVMAKASVLCLASHTEGLPITLLEGMNLGVPVVVSAVGDMPAVLGEGCGGTVLEDLSAKPLSEALSEAMAQGRKVKESTSWARERVQNSYSDTAMAENYLRVYRKVLS</sequence>
<dbReference type="InterPro" id="IPR001296">
    <property type="entry name" value="Glyco_trans_1"/>
</dbReference>
<feature type="domain" description="Glycosyltransferase subfamily 4-like N-terminal" evidence="2">
    <location>
        <begin position="14"/>
        <end position="175"/>
    </location>
</feature>
<dbReference type="InterPro" id="IPR028098">
    <property type="entry name" value="Glyco_trans_4-like_N"/>
</dbReference>
<dbReference type="Proteomes" id="UP000664344">
    <property type="component" value="Unassembled WGS sequence"/>
</dbReference>
<feature type="domain" description="Glycosyl transferase family 1" evidence="1">
    <location>
        <begin position="196"/>
        <end position="341"/>
    </location>
</feature>
<proteinExistence type="predicted"/>
<reference evidence="3 4" key="1">
    <citation type="submission" date="2021-02" db="EMBL/GenBank/DDBJ databases">
        <title>PHA producing bacteria isolated from coastal sediment in Guangdong, Shenzhen.</title>
        <authorList>
            <person name="Zheng W."/>
            <person name="Yu S."/>
            <person name="Huang Y."/>
        </authorList>
    </citation>
    <scope>NUCLEOTIDE SEQUENCE [LARGE SCALE GENOMIC DNA]</scope>
    <source>
        <strain evidence="3 4">TN21-5</strain>
    </source>
</reference>
<protein>
    <submittedName>
        <fullName evidence="3">Glycosyltransferase</fullName>
    </submittedName>
</protein>
<evidence type="ECO:0000313" key="3">
    <source>
        <dbReference type="EMBL" id="MBN7768873.1"/>
    </source>
</evidence>
<dbReference type="Pfam" id="PF13439">
    <property type="entry name" value="Glyco_transf_4"/>
    <property type="match status" value="1"/>
</dbReference>
<evidence type="ECO:0000259" key="2">
    <source>
        <dbReference type="Pfam" id="PF13439"/>
    </source>
</evidence>
<gene>
    <name evidence="3" type="ORF">JYP53_03015</name>
</gene>